<evidence type="ECO:0000256" key="7">
    <source>
        <dbReference type="ARBA" id="ARBA00022840"/>
    </source>
</evidence>
<keyword evidence="3" id="KW-0808">Transferase</keyword>
<dbReference type="InterPro" id="IPR052038">
    <property type="entry name" value="Type-VII_TA_antitoxin"/>
</dbReference>
<dbReference type="AlphaFoldDB" id="A0A8J6NXE0"/>
<keyword evidence="5" id="KW-0479">Metal-binding</keyword>
<evidence type="ECO:0000256" key="8">
    <source>
        <dbReference type="ARBA" id="ARBA00022842"/>
    </source>
</evidence>
<evidence type="ECO:0000256" key="9">
    <source>
        <dbReference type="ARBA" id="ARBA00038276"/>
    </source>
</evidence>
<keyword evidence="8" id="KW-0460">Magnesium</keyword>
<accession>A0A8J6NXE0</accession>
<evidence type="ECO:0000256" key="2">
    <source>
        <dbReference type="ARBA" id="ARBA00022649"/>
    </source>
</evidence>
<evidence type="ECO:0000313" key="11">
    <source>
        <dbReference type="EMBL" id="MBC8363289.1"/>
    </source>
</evidence>
<protein>
    <submittedName>
        <fullName evidence="11">Nucleotidyltransferase family protein</fullName>
    </submittedName>
</protein>
<comment type="similarity">
    <text evidence="9">Belongs to the MntA antitoxin family.</text>
</comment>
<dbReference type="EMBL" id="JACNJH010000285">
    <property type="protein sequence ID" value="MBC8363289.1"/>
    <property type="molecule type" value="Genomic_DNA"/>
</dbReference>
<name>A0A8J6NXE0_9BACT</name>
<dbReference type="SUPFAM" id="SSF81301">
    <property type="entry name" value="Nucleotidyltransferase"/>
    <property type="match status" value="1"/>
</dbReference>
<dbReference type="GO" id="GO:0005524">
    <property type="term" value="F:ATP binding"/>
    <property type="evidence" value="ECO:0007669"/>
    <property type="project" value="UniProtKB-KW"/>
</dbReference>
<feature type="domain" description="Polymerase nucleotidyl transferase" evidence="10">
    <location>
        <begin position="11"/>
        <end position="95"/>
    </location>
</feature>
<keyword evidence="6" id="KW-0547">Nucleotide-binding</keyword>
<dbReference type="Pfam" id="PF01909">
    <property type="entry name" value="NTP_transf_2"/>
    <property type="match status" value="1"/>
</dbReference>
<dbReference type="GO" id="GO:0016779">
    <property type="term" value="F:nucleotidyltransferase activity"/>
    <property type="evidence" value="ECO:0007669"/>
    <property type="project" value="UniProtKB-KW"/>
</dbReference>
<gene>
    <name evidence="11" type="ORF">H8E23_18055</name>
</gene>
<proteinExistence type="inferred from homology"/>
<evidence type="ECO:0000256" key="1">
    <source>
        <dbReference type="ARBA" id="ARBA00001946"/>
    </source>
</evidence>
<organism evidence="11 12">
    <name type="scientific">Candidatus Desulfatibia profunda</name>
    <dbReference type="NCBI Taxonomy" id="2841695"/>
    <lineage>
        <taxon>Bacteria</taxon>
        <taxon>Pseudomonadati</taxon>
        <taxon>Thermodesulfobacteriota</taxon>
        <taxon>Desulfobacteria</taxon>
        <taxon>Desulfobacterales</taxon>
        <taxon>Desulfobacterales incertae sedis</taxon>
        <taxon>Candidatus Desulfatibia</taxon>
    </lineage>
</organism>
<dbReference type="Gene3D" id="3.30.460.10">
    <property type="entry name" value="Beta Polymerase, domain 2"/>
    <property type="match status" value="1"/>
</dbReference>
<sequence>MKDLNEIREIIKQHRNILADKYGVAVVGIFGSYVRGEQEQRSDIDLLADILRPISLLEMVGAEIYLSEVLGLKVDLVPKRSVREELRDNILEEAVSI</sequence>
<dbReference type="PANTHER" id="PTHR33571:SF12">
    <property type="entry name" value="BSL3053 PROTEIN"/>
    <property type="match status" value="1"/>
</dbReference>
<evidence type="ECO:0000259" key="10">
    <source>
        <dbReference type="Pfam" id="PF01909"/>
    </source>
</evidence>
<comment type="caution">
    <text evidence="11">The sequence shown here is derived from an EMBL/GenBank/DDBJ whole genome shotgun (WGS) entry which is preliminary data.</text>
</comment>
<reference evidence="11 12" key="1">
    <citation type="submission" date="2020-08" db="EMBL/GenBank/DDBJ databases">
        <title>Bridging the membrane lipid divide: bacteria of the FCB group superphylum have the potential to synthesize archaeal ether lipids.</title>
        <authorList>
            <person name="Villanueva L."/>
            <person name="Von Meijenfeldt F.A.B."/>
            <person name="Westbye A.B."/>
            <person name="Yadav S."/>
            <person name="Hopmans E.C."/>
            <person name="Dutilh B.E."/>
            <person name="Sinninghe Damste J.S."/>
        </authorList>
    </citation>
    <scope>NUCLEOTIDE SEQUENCE [LARGE SCALE GENOMIC DNA]</scope>
    <source>
        <strain evidence="11">NIOZ-UU30</strain>
    </source>
</reference>
<dbReference type="Proteomes" id="UP000603434">
    <property type="component" value="Unassembled WGS sequence"/>
</dbReference>
<dbReference type="PANTHER" id="PTHR33571">
    <property type="entry name" value="SSL8005 PROTEIN"/>
    <property type="match status" value="1"/>
</dbReference>
<dbReference type="InterPro" id="IPR043519">
    <property type="entry name" value="NT_sf"/>
</dbReference>
<dbReference type="CDD" id="cd05403">
    <property type="entry name" value="NT_KNTase_like"/>
    <property type="match status" value="1"/>
</dbReference>
<keyword evidence="4" id="KW-0548">Nucleotidyltransferase</keyword>
<evidence type="ECO:0000256" key="3">
    <source>
        <dbReference type="ARBA" id="ARBA00022679"/>
    </source>
</evidence>
<evidence type="ECO:0000313" key="12">
    <source>
        <dbReference type="Proteomes" id="UP000603434"/>
    </source>
</evidence>
<dbReference type="InterPro" id="IPR002934">
    <property type="entry name" value="Polymerase_NTP_transf_dom"/>
</dbReference>
<keyword evidence="7" id="KW-0067">ATP-binding</keyword>
<evidence type="ECO:0000256" key="6">
    <source>
        <dbReference type="ARBA" id="ARBA00022741"/>
    </source>
</evidence>
<evidence type="ECO:0000256" key="5">
    <source>
        <dbReference type="ARBA" id="ARBA00022723"/>
    </source>
</evidence>
<comment type="cofactor">
    <cofactor evidence="1">
        <name>Mg(2+)</name>
        <dbReference type="ChEBI" id="CHEBI:18420"/>
    </cofactor>
</comment>
<keyword evidence="2" id="KW-1277">Toxin-antitoxin system</keyword>
<dbReference type="GO" id="GO:0046872">
    <property type="term" value="F:metal ion binding"/>
    <property type="evidence" value="ECO:0007669"/>
    <property type="project" value="UniProtKB-KW"/>
</dbReference>
<evidence type="ECO:0000256" key="4">
    <source>
        <dbReference type="ARBA" id="ARBA00022695"/>
    </source>
</evidence>